<comment type="similarity">
    <text evidence="1">Belongs to the carbon-nitrogen hydrolase superfamily. NIT1/NIT2 family.</text>
</comment>
<dbReference type="STRING" id="1484.SA87_12405"/>
<dbReference type="PANTHER" id="PTHR23088:SF27">
    <property type="entry name" value="DEAMINATED GLUTATHIONE AMIDASE"/>
    <property type="match status" value="1"/>
</dbReference>
<dbReference type="PANTHER" id="PTHR23088">
    <property type="entry name" value="NITRILASE-RELATED"/>
    <property type="match status" value="1"/>
</dbReference>
<evidence type="ECO:0000256" key="1">
    <source>
        <dbReference type="ARBA" id="ARBA00010613"/>
    </source>
</evidence>
<dbReference type="OrthoDB" id="9811121at2"/>
<keyword evidence="4" id="KW-1185">Reference proteome</keyword>
<dbReference type="Proteomes" id="UP000243024">
    <property type="component" value="Unassembled WGS sequence"/>
</dbReference>
<feature type="domain" description="CN hydrolase" evidence="2">
    <location>
        <begin position="4"/>
        <end position="244"/>
    </location>
</feature>
<dbReference type="RefSeq" id="WP_066199553.1">
    <property type="nucleotide sequence ID" value="NZ_CBCSAS010000007.1"/>
</dbReference>
<evidence type="ECO:0000313" key="3">
    <source>
        <dbReference type="EMBL" id="OAR04867.1"/>
    </source>
</evidence>
<sequence length="270" mass="30526">MNPFTVGLVQFGVDRAKERNLEKIRNLMSGKRDAELIVLPEYVNFNLEHLSPEEAFQLADSLDGAYMTSLQEMAKTHKVYLVGALLTKSPYPPKVYNTAFLIRPDGHLLATYRKIHLYDAYHYKESEYVMPGNEKPRVIDIGKTKVVLSICFDLRFPELYRTAALEGAELFLTPAAWYSGPMKEETLLTLARARAIENTSYMVMASQFSKVFTGRSAVVDPYGTVMMDMGAGEKYGEITLDLNVVRESRTIIPTLTLRRPEVYFSRNGGA</sequence>
<dbReference type="CDD" id="cd07581">
    <property type="entry name" value="nitrilase_3"/>
    <property type="match status" value="1"/>
</dbReference>
<name>A0A179IQA9_HYDSH</name>
<evidence type="ECO:0000259" key="2">
    <source>
        <dbReference type="PROSITE" id="PS50263"/>
    </source>
</evidence>
<organism evidence="3 4">
    <name type="scientific">Hydrogenibacillus schlegelii</name>
    <name type="common">Bacillus schlegelii</name>
    <dbReference type="NCBI Taxonomy" id="1484"/>
    <lineage>
        <taxon>Bacteria</taxon>
        <taxon>Bacillati</taxon>
        <taxon>Bacillota</taxon>
        <taxon>Bacilli</taxon>
        <taxon>Bacillales</taxon>
        <taxon>Bacillales Family X. Incertae Sedis</taxon>
        <taxon>Hydrogenibacillus</taxon>
    </lineage>
</organism>
<dbReference type="AlphaFoldDB" id="A0A179IQA9"/>
<dbReference type="PROSITE" id="PS50263">
    <property type="entry name" value="CN_HYDROLASE"/>
    <property type="match status" value="1"/>
</dbReference>
<comment type="caution">
    <text evidence="3">The sequence shown here is derived from an EMBL/GenBank/DDBJ whole genome shotgun (WGS) entry which is preliminary data.</text>
</comment>
<dbReference type="Gene3D" id="3.60.110.10">
    <property type="entry name" value="Carbon-nitrogen hydrolase"/>
    <property type="match status" value="1"/>
</dbReference>
<dbReference type="Pfam" id="PF00795">
    <property type="entry name" value="CN_hydrolase"/>
    <property type="match status" value="1"/>
</dbReference>
<protein>
    <recommendedName>
        <fullName evidence="2">CN hydrolase domain-containing protein</fullName>
    </recommendedName>
</protein>
<gene>
    <name evidence="3" type="ORF">SA87_12405</name>
</gene>
<dbReference type="InterPro" id="IPR036526">
    <property type="entry name" value="C-N_Hydrolase_sf"/>
</dbReference>
<dbReference type="SUPFAM" id="SSF56317">
    <property type="entry name" value="Carbon-nitrogen hydrolase"/>
    <property type="match status" value="1"/>
</dbReference>
<dbReference type="InterPro" id="IPR003010">
    <property type="entry name" value="C-N_Hydrolase"/>
</dbReference>
<dbReference type="EMBL" id="JXBB01000010">
    <property type="protein sequence ID" value="OAR04867.1"/>
    <property type="molecule type" value="Genomic_DNA"/>
</dbReference>
<reference evidence="3 4" key="1">
    <citation type="submission" date="2015-09" db="EMBL/GenBank/DDBJ databases">
        <title>Draft genome sequence of Hydrogenibacillus schlegelii DSM 2000.</title>
        <authorList>
            <person name="Hemp J."/>
        </authorList>
    </citation>
    <scope>NUCLEOTIDE SEQUENCE [LARGE SCALE GENOMIC DNA]</scope>
    <source>
        <strain evidence="3 4">MA 48</strain>
    </source>
</reference>
<accession>A0A179IQA9</accession>
<evidence type="ECO:0000313" key="4">
    <source>
        <dbReference type="Proteomes" id="UP000243024"/>
    </source>
</evidence>
<proteinExistence type="inferred from homology"/>